<dbReference type="AlphaFoldDB" id="A0A8H7BPG7"/>
<feature type="region of interest" description="Disordered" evidence="1">
    <location>
        <begin position="1"/>
        <end position="23"/>
    </location>
</feature>
<feature type="compositionally biased region" description="Gly residues" evidence="1">
    <location>
        <begin position="14"/>
        <end position="23"/>
    </location>
</feature>
<sequence>MSAHSKADSTARMAGGGGVGGGIATTTVAGRPVIKGTVNSIMTTPTSNMNPTMTTTTTTTTTTTSTPSAPSSPHLMMPDAVMPLATLSTTAIPTSTSTSASRMPIGRRPRARSNVDELVEERTALASNITDDDDCCCETTLPADSYGSSVGSGTSTQTSPTSPFRPILDSGNGNILYELIASSSASAKRNSAGKLEWVYEYGAEKEFDRQTRLHYVVKQVFGGNLKARLKNPSKILECACGVGLWSLEMAQSFPNCQIIGMDIVPPNDKDAAHWINAVRANGGNEMTLSNLSYEYGDVLNPLKYDDNTFDLVYQRDASTIMPSKHWRGAINEFFRIVRPGGLVELVEHEMTFKYPGPNAQLIGEWFQMAGRMVGIEADYNEFIKDLLVEAGFVDIEVLVYDVPIGEWPQDPMERSQGFLNREQMRTIFKTMRRWWLSSINVTTQEYDRVCSATLEEFDEYKTCTSWKIFIAKKPL</sequence>
<comment type="caution">
    <text evidence="3">The sequence shown here is derived from an EMBL/GenBank/DDBJ whole genome shotgun (WGS) entry which is preliminary data.</text>
</comment>
<dbReference type="OrthoDB" id="2013972at2759"/>
<feature type="compositionally biased region" description="Low complexity" evidence="1">
    <location>
        <begin position="146"/>
        <end position="162"/>
    </location>
</feature>
<dbReference type="PANTHER" id="PTHR43591">
    <property type="entry name" value="METHYLTRANSFERASE"/>
    <property type="match status" value="1"/>
</dbReference>
<feature type="compositionally biased region" description="Low complexity" evidence="1">
    <location>
        <begin position="43"/>
        <end position="73"/>
    </location>
</feature>
<dbReference type="Pfam" id="PF13649">
    <property type="entry name" value="Methyltransf_25"/>
    <property type="match status" value="1"/>
</dbReference>
<dbReference type="EMBL" id="JABAYA010000058">
    <property type="protein sequence ID" value="KAF7727375.1"/>
    <property type="molecule type" value="Genomic_DNA"/>
</dbReference>
<dbReference type="Proteomes" id="UP000605846">
    <property type="component" value="Unassembled WGS sequence"/>
</dbReference>
<proteinExistence type="predicted"/>
<accession>A0A8H7BPG7</accession>
<evidence type="ECO:0000256" key="1">
    <source>
        <dbReference type="SAM" id="MobiDB-lite"/>
    </source>
</evidence>
<feature type="region of interest" description="Disordered" evidence="1">
    <location>
        <begin position="146"/>
        <end position="165"/>
    </location>
</feature>
<feature type="region of interest" description="Disordered" evidence="1">
    <location>
        <begin position="94"/>
        <end position="115"/>
    </location>
</feature>
<gene>
    <name evidence="3" type="ORF">EC973_007618</name>
</gene>
<dbReference type="CDD" id="cd02440">
    <property type="entry name" value="AdoMet_MTases"/>
    <property type="match status" value="1"/>
</dbReference>
<dbReference type="InterPro" id="IPR041698">
    <property type="entry name" value="Methyltransf_25"/>
</dbReference>
<dbReference type="SUPFAM" id="SSF53335">
    <property type="entry name" value="S-adenosyl-L-methionine-dependent methyltransferases"/>
    <property type="match status" value="1"/>
</dbReference>
<organism evidence="3 4">
    <name type="scientific">Apophysomyces ossiformis</name>
    <dbReference type="NCBI Taxonomy" id="679940"/>
    <lineage>
        <taxon>Eukaryota</taxon>
        <taxon>Fungi</taxon>
        <taxon>Fungi incertae sedis</taxon>
        <taxon>Mucoromycota</taxon>
        <taxon>Mucoromycotina</taxon>
        <taxon>Mucoromycetes</taxon>
        <taxon>Mucorales</taxon>
        <taxon>Mucorineae</taxon>
        <taxon>Mucoraceae</taxon>
        <taxon>Apophysomyces</taxon>
    </lineage>
</organism>
<dbReference type="InterPro" id="IPR029063">
    <property type="entry name" value="SAM-dependent_MTases_sf"/>
</dbReference>
<dbReference type="Gene3D" id="3.40.50.150">
    <property type="entry name" value="Vaccinia Virus protein VP39"/>
    <property type="match status" value="1"/>
</dbReference>
<evidence type="ECO:0000259" key="2">
    <source>
        <dbReference type="Pfam" id="PF13649"/>
    </source>
</evidence>
<reference evidence="3" key="1">
    <citation type="submission" date="2020-01" db="EMBL/GenBank/DDBJ databases">
        <title>Genome Sequencing of Three Apophysomyces-Like Fungal Strains Confirms a Novel Fungal Genus in the Mucoromycota with divergent Burkholderia-like Endosymbiotic Bacteria.</title>
        <authorList>
            <person name="Stajich J.E."/>
            <person name="Macias A.M."/>
            <person name="Carter-House D."/>
            <person name="Lovett B."/>
            <person name="Kasson L.R."/>
            <person name="Berry K."/>
            <person name="Grigoriev I."/>
            <person name="Chang Y."/>
            <person name="Spatafora J."/>
            <person name="Kasson M.T."/>
        </authorList>
    </citation>
    <scope>NUCLEOTIDE SEQUENCE</scope>
    <source>
        <strain evidence="3">NRRL A-21654</strain>
    </source>
</reference>
<feature type="domain" description="Methyltransferase" evidence="2">
    <location>
        <begin position="235"/>
        <end position="341"/>
    </location>
</feature>
<protein>
    <recommendedName>
        <fullName evidence="2">Methyltransferase domain-containing protein</fullName>
    </recommendedName>
</protein>
<feature type="region of interest" description="Disordered" evidence="1">
    <location>
        <begin position="41"/>
        <end position="74"/>
    </location>
</feature>
<evidence type="ECO:0000313" key="4">
    <source>
        <dbReference type="Proteomes" id="UP000605846"/>
    </source>
</evidence>
<name>A0A8H7BPG7_9FUNG</name>
<keyword evidence="4" id="KW-1185">Reference proteome</keyword>
<evidence type="ECO:0000313" key="3">
    <source>
        <dbReference type="EMBL" id="KAF7727375.1"/>
    </source>
</evidence>